<evidence type="ECO:0000313" key="1">
    <source>
        <dbReference type="EMBL" id="PNG26757.1"/>
    </source>
</evidence>
<evidence type="ECO:0000313" key="2">
    <source>
        <dbReference type="Proteomes" id="UP000236286"/>
    </source>
</evidence>
<dbReference type="PANTHER" id="PTHR36513">
    <property type="entry name" value="ABC TRANSMEMBRANE TYPE-1 DOMAIN-CONTAINING PROTEIN"/>
    <property type="match status" value="1"/>
</dbReference>
<sequence length="454" mass="49373">MSATPALISRPHSPGASLAAPSMSTAARILWCNGRCLPAGGDIRGKWDAERKVTRSKAAISTGRSSASVWVGNCSPPAEFRHWPPLLFRMRIFFLIGCGLMVAACASHPSNVLLPTAATAKGAATVNMLVMSTRSRSSAPGEIYDGERAEGRSLLNLVVSVPQDGVRRIGEIQWPRSQQPDAQHEFATLAINDIAPEQVDKWFLNVAAKRRKVLVFVHGFNNSFEEAAYRLAQIVHDSGTDAAPILFTWPSRDRPFEYLYDKESATNSRDALEYLLARAASDPNVSDITILAHSMGNWIAVEALRQIAIRHGAVPSKIKNVVMAAPDLDVDVFRSEYSQLGEPKPRFTIFLSQDDNALSLSRLLAGDKDRLGGIDPDMEPYRSKLSASNIVVIDLTKLASNDPFHHGKFADSPEVVRLIGARLIEGQAISGKDVSPGERLISSARMNAAATARK</sequence>
<reference evidence="1 2" key="1">
    <citation type="submission" date="2017-10" db="EMBL/GenBank/DDBJ databases">
        <title>Genome announcement of Methylocella silvestris TVC from permafrost.</title>
        <authorList>
            <person name="Wang J."/>
            <person name="Geng K."/>
            <person name="Ul-Haque F."/>
            <person name="Crombie A.T."/>
            <person name="Street L.E."/>
            <person name="Wookey P.A."/>
            <person name="Murrell J.C."/>
            <person name="Pratscher J."/>
        </authorList>
    </citation>
    <scope>NUCLEOTIDE SEQUENCE [LARGE SCALE GENOMIC DNA]</scope>
    <source>
        <strain evidence="1 2">TVC</strain>
    </source>
</reference>
<dbReference type="AlphaFoldDB" id="A0A2J7TJ47"/>
<dbReference type="SUPFAM" id="SSF53474">
    <property type="entry name" value="alpha/beta-Hydrolases"/>
    <property type="match status" value="1"/>
</dbReference>
<proteinExistence type="predicted"/>
<dbReference type="InterPro" id="IPR010297">
    <property type="entry name" value="DUF900_hydrolase"/>
</dbReference>
<accession>A0A2J7TJ47</accession>
<dbReference type="Pfam" id="PF05990">
    <property type="entry name" value="DUF900"/>
    <property type="match status" value="1"/>
</dbReference>
<comment type="caution">
    <text evidence="1">The sequence shown here is derived from an EMBL/GenBank/DDBJ whole genome shotgun (WGS) entry which is preliminary data.</text>
</comment>
<dbReference type="EMBL" id="PDZR01000005">
    <property type="protein sequence ID" value="PNG26757.1"/>
    <property type="molecule type" value="Genomic_DNA"/>
</dbReference>
<dbReference type="Proteomes" id="UP000236286">
    <property type="component" value="Unassembled WGS sequence"/>
</dbReference>
<dbReference type="Gene3D" id="3.40.50.1820">
    <property type="entry name" value="alpha/beta hydrolase"/>
    <property type="match status" value="1"/>
</dbReference>
<organism evidence="1 2">
    <name type="scientific">Methylocella silvestris</name>
    <dbReference type="NCBI Taxonomy" id="199596"/>
    <lineage>
        <taxon>Bacteria</taxon>
        <taxon>Pseudomonadati</taxon>
        <taxon>Pseudomonadota</taxon>
        <taxon>Alphaproteobacteria</taxon>
        <taxon>Hyphomicrobiales</taxon>
        <taxon>Beijerinckiaceae</taxon>
        <taxon>Methylocella</taxon>
    </lineage>
</organism>
<dbReference type="InterPro" id="IPR029058">
    <property type="entry name" value="AB_hydrolase_fold"/>
</dbReference>
<dbReference type="PANTHER" id="PTHR36513:SF1">
    <property type="entry name" value="TRANSMEMBRANE PROTEIN"/>
    <property type="match status" value="1"/>
</dbReference>
<gene>
    <name evidence="1" type="ORF">CR492_07195</name>
</gene>
<protein>
    <submittedName>
        <fullName evidence="1">Esterase</fullName>
    </submittedName>
</protein>
<name>A0A2J7TJ47_METSI</name>
<dbReference type="OrthoDB" id="9797755at2"/>